<dbReference type="Proteomes" id="UP000485058">
    <property type="component" value="Unassembled WGS sequence"/>
</dbReference>
<feature type="non-terminal residue" evidence="7">
    <location>
        <position position="1"/>
    </location>
</feature>
<feature type="region of interest" description="Disordered" evidence="5">
    <location>
        <begin position="389"/>
        <end position="482"/>
    </location>
</feature>
<dbReference type="GO" id="GO:0005634">
    <property type="term" value="C:nucleus"/>
    <property type="evidence" value="ECO:0007669"/>
    <property type="project" value="UniProtKB-SubCell"/>
</dbReference>
<dbReference type="CDD" id="cd00086">
    <property type="entry name" value="homeodomain"/>
    <property type="match status" value="1"/>
</dbReference>
<keyword evidence="3 4" id="KW-0539">Nucleus</keyword>
<sequence length="793" mass="83092">MMGLPGFQHTYDAVDGRVDVWPRVGLGPAIHSRQERKGTLQQAFECFTSDALEGTGLHAMHAVGDPFGEHELQSLLDGTFTDVIDAISHRPSGREARFSSYGLGFLMQEPTAVPEPARYSDITAPRTQPHGAMQLGLTPPCNFGHSAAFTGLTVQPVPGSSLQPPLPQSRALPSSQAHTLPPAPQPRHPPLQLTVEHTQPLLSVAEHCQQPESLLAAGGCQSHPNPLNTALLPLLPAATWGGSEGHLGGDDPSTPRGLARQGSDWQLPVSPPPMSYSPINYTPQSSRRPRICQPDLGCAMSSPTHAMTSMHLGVTPGTGHTSSQTSDHIGCHTLAGHATTAPPISQGHRHSMPGGLFSWGAAEAPSVAVQGGRGEHGLDLVGKLTRSVAGQASGGGRPGELVAEPATTPTKAAPPGPIESTYKNSLPGANPATTTSSSTSNSSRRPRVTRARDLSPTNPLALRLLTNTPPPRRLSQPGSASFQMAAGEDRGACMLLPLCSHGLSAASSSVWSTNEVPQLNQLNQLTVPLAIEGQARLQGNSPAQGTLPRPVGSKYALAMGAALARSLPADPMIKTVTQSGLLTSHAGEAAAALSHEVQRFRAGLQGVLAQCLGRMGYGASKAMAMARGDHADCTDVEARVLEELRKHTSRLVALYARSLGATQPYTDTGSHADKGTKAAAAAAAAEEVVSGATGVGAACAPAAAVALALRIHLDSGSRLVERFDRQLQASACQLWALMHILQPHPSREVKEGLAQYTGRNVKQITDWFTNWRARHWKKIIKALGQSEPGVSGA</sequence>
<protein>
    <submittedName>
        <fullName evidence="7">Homeobox domain-containing protein</fullName>
    </submittedName>
</protein>
<evidence type="ECO:0000256" key="3">
    <source>
        <dbReference type="ARBA" id="ARBA00023242"/>
    </source>
</evidence>
<dbReference type="EMBL" id="BLLF01000104">
    <property type="protein sequence ID" value="GFH07593.1"/>
    <property type="molecule type" value="Genomic_DNA"/>
</dbReference>
<keyword evidence="1 4" id="KW-0238">DNA-binding</keyword>
<evidence type="ECO:0000313" key="8">
    <source>
        <dbReference type="Proteomes" id="UP000485058"/>
    </source>
</evidence>
<dbReference type="Gene3D" id="1.10.10.60">
    <property type="entry name" value="Homeodomain-like"/>
    <property type="match status" value="1"/>
</dbReference>
<dbReference type="InterPro" id="IPR001356">
    <property type="entry name" value="HD"/>
</dbReference>
<evidence type="ECO:0000256" key="2">
    <source>
        <dbReference type="ARBA" id="ARBA00023155"/>
    </source>
</evidence>
<evidence type="ECO:0000313" key="7">
    <source>
        <dbReference type="EMBL" id="GFH07593.1"/>
    </source>
</evidence>
<evidence type="ECO:0000256" key="4">
    <source>
        <dbReference type="PROSITE-ProRule" id="PRU00108"/>
    </source>
</evidence>
<feature type="region of interest" description="Disordered" evidence="5">
    <location>
        <begin position="242"/>
        <end position="262"/>
    </location>
</feature>
<dbReference type="GO" id="GO:0006355">
    <property type="term" value="P:regulation of DNA-templated transcription"/>
    <property type="evidence" value="ECO:0007669"/>
    <property type="project" value="InterPro"/>
</dbReference>
<feature type="compositionally biased region" description="Low complexity" evidence="5">
    <location>
        <begin position="433"/>
        <end position="443"/>
    </location>
</feature>
<dbReference type="InterPro" id="IPR009057">
    <property type="entry name" value="Homeodomain-like_sf"/>
</dbReference>
<keyword evidence="8" id="KW-1185">Reference proteome</keyword>
<comment type="subcellular location">
    <subcellularLocation>
        <location evidence="4">Nucleus</location>
    </subcellularLocation>
</comment>
<dbReference type="Pfam" id="PF05920">
    <property type="entry name" value="Homeobox_KN"/>
    <property type="match status" value="1"/>
</dbReference>
<dbReference type="PROSITE" id="PS50071">
    <property type="entry name" value="HOMEOBOX_2"/>
    <property type="match status" value="1"/>
</dbReference>
<evidence type="ECO:0000259" key="6">
    <source>
        <dbReference type="PROSITE" id="PS50071"/>
    </source>
</evidence>
<comment type="caution">
    <text evidence="7">The sequence shown here is derived from an EMBL/GenBank/DDBJ whole genome shotgun (WGS) entry which is preliminary data.</text>
</comment>
<dbReference type="SMART" id="SM00389">
    <property type="entry name" value="HOX"/>
    <property type="match status" value="1"/>
</dbReference>
<gene>
    <name evidence="7" type="ORF">HaLaN_02415</name>
</gene>
<organism evidence="7 8">
    <name type="scientific">Haematococcus lacustris</name>
    <name type="common">Green alga</name>
    <name type="synonym">Haematococcus pluvialis</name>
    <dbReference type="NCBI Taxonomy" id="44745"/>
    <lineage>
        <taxon>Eukaryota</taxon>
        <taxon>Viridiplantae</taxon>
        <taxon>Chlorophyta</taxon>
        <taxon>core chlorophytes</taxon>
        <taxon>Chlorophyceae</taxon>
        <taxon>CS clade</taxon>
        <taxon>Chlamydomonadales</taxon>
        <taxon>Haematococcaceae</taxon>
        <taxon>Haematococcus</taxon>
    </lineage>
</organism>
<accession>A0A699YBZ0</accession>
<keyword evidence="2 4" id="KW-0371">Homeobox</keyword>
<dbReference type="GO" id="GO:0003677">
    <property type="term" value="F:DNA binding"/>
    <property type="evidence" value="ECO:0007669"/>
    <property type="project" value="UniProtKB-UniRule"/>
</dbReference>
<feature type="domain" description="Homeobox" evidence="6">
    <location>
        <begin position="742"/>
        <end position="778"/>
    </location>
</feature>
<dbReference type="InterPro" id="IPR008422">
    <property type="entry name" value="KN_HD"/>
</dbReference>
<name>A0A699YBZ0_HAELA</name>
<reference evidence="7 8" key="1">
    <citation type="submission" date="2020-02" db="EMBL/GenBank/DDBJ databases">
        <title>Draft genome sequence of Haematococcus lacustris strain NIES-144.</title>
        <authorList>
            <person name="Morimoto D."/>
            <person name="Nakagawa S."/>
            <person name="Yoshida T."/>
            <person name="Sawayama S."/>
        </authorList>
    </citation>
    <scope>NUCLEOTIDE SEQUENCE [LARGE SCALE GENOMIC DNA]</scope>
    <source>
        <strain evidence="7 8">NIES-144</strain>
    </source>
</reference>
<feature type="region of interest" description="Disordered" evidence="5">
    <location>
        <begin position="154"/>
        <end position="191"/>
    </location>
</feature>
<feature type="DNA-binding region" description="Homeobox" evidence="4">
    <location>
        <begin position="744"/>
        <end position="779"/>
    </location>
</feature>
<dbReference type="SUPFAM" id="SSF46689">
    <property type="entry name" value="Homeodomain-like"/>
    <property type="match status" value="1"/>
</dbReference>
<proteinExistence type="predicted"/>
<evidence type="ECO:0000256" key="5">
    <source>
        <dbReference type="SAM" id="MobiDB-lite"/>
    </source>
</evidence>
<evidence type="ECO:0000256" key="1">
    <source>
        <dbReference type="ARBA" id="ARBA00023125"/>
    </source>
</evidence>
<feature type="compositionally biased region" description="Low complexity" evidence="5">
    <location>
        <begin position="155"/>
        <end position="176"/>
    </location>
</feature>
<dbReference type="AlphaFoldDB" id="A0A699YBZ0"/>